<protein>
    <submittedName>
        <fullName evidence="2">BCL2-interacting killer (Apoptosis-inducing)</fullName>
    </submittedName>
</protein>
<name>A0A151P8V5_ALLMI</name>
<evidence type="ECO:0000256" key="1">
    <source>
        <dbReference type="SAM" id="MobiDB-lite"/>
    </source>
</evidence>
<feature type="region of interest" description="Disordered" evidence="1">
    <location>
        <begin position="65"/>
        <end position="89"/>
    </location>
</feature>
<dbReference type="EMBL" id="AKHW03000602">
    <property type="protein sequence ID" value="KYO45339.1"/>
    <property type="molecule type" value="Genomic_DNA"/>
</dbReference>
<reference evidence="2 3" key="1">
    <citation type="journal article" date="2012" name="Genome Biol.">
        <title>Sequencing three crocodilian genomes to illuminate the evolution of archosaurs and amniotes.</title>
        <authorList>
            <person name="St John J.A."/>
            <person name="Braun E.L."/>
            <person name="Isberg S.R."/>
            <person name="Miles L.G."/>
            <person name="Chong A.Y."/>
            <person name="Gongora J."/>
            <person name="Dalzell P."/>
            <person name="Moran C."/>
            <person name="Bed'hom B."/>
            <person name="Abzhanov A."/>
            <person name="Burgess S.C."/>
            <person name="Cooksey A.M."/>
            <person name="Castoe T.A."/>
            <person name="Crawford N.G."/>
            <person name="Densmore L.D."/>
            <person name="Drew J.C."/>
            <person name="Edwards S.V."/>
            <person name="Faircloth B.C."/>
            <person name="Fujita M.K."/>
            <person name="Greenwold M.J."/>
            <person name="Hoffmann F.G."/>
            <person name="Howard J.M."/>
            <person name="Iguchi T."/>
            <person name="Janes D.E."/>
            <person name="Khan S.Y."/>
            <person name="Kohno S."/>
            <person name="de Koning A.J."/>
            <person name="Lance S.L."/>
            <person name="McCarthy F.M."/>
            <person name="McCormack J.E."/>
            <person name="Merchant M.E."/>
            <person name="Peterson D.G."/>
            <person name="Pollock D.D."/>
            <person name="Pourmand N."/>
            <person name="Raney B.J."/>
            <person name="Roessler K.A."/>
            <person name="Sanford J.R."/>
            <person name="Sawyer R.H."/>
            <person name="Schmidt C.J."/>
            <person name="Triplett E.W."/>
            <person name="Tuberville T.D."/>
            <person name="Venegas-Anaya M."/>
            <person name="Howard J.T."/>
            <person name="Jarvis E.D."/>
            <person name="Guillette L.J.Jr."/>
            <person name="Glenn T.C."/>
            <person name="Green R.E."/>
            <person name="Ray D.A."/>
        </authorList>
    </citation>
    <scope>NUCLEOTIDE SEQUENCE [LARGE SCALE GENOMIC DNA]</scope>
    <source>
        <strain evidence="2">KSC_2009_1</strain>
    </source>
</reference>
<comment type="caution">
    <text evidence="2">The sequence shown here is derived from an EMBL/GenBank/DDBJ whole genome shotgun (WGS) entry which is preliminary data.</text>
</comment>
<organism evidence="2 3">
    <name type="scientific">Alligator mississippiensis</name>
    <name type="common">American alligator</name>
    <dbReference type="NCBI Taxonomy" id="8496"/>
    <lineage>
        <taxon>Eukaryota</taxon>
        <taxon>Metazoa</taxon>
        <taxon>Chordata</taxon>
        <taxon>Craniata</taxon>
        <taxon>Vertebrata</taxon>
        <taxon>Euteleostomi</taxon>
        <taxon>Archelosauria</taxon>
        <taxon>Archosauria</taxon>
        <taxon>Crocodylia</taxon>
        <taxon>Alligatoridae</taxon>
        <taxon>Alligatorinae</taxon>
        <taxon>Alligator</taxon>
    </lineage>
</organism>
<proteinExistence type="predicted"/>
<dbReference type="AlphaFoldDB" id="A0A151P8V5"/>
<evidence type="ECO:0000313" key="2">
    <source>
        <dbReference type="EMBL" id="KYO45339.1"/>
    </source>
</evidence>
<keyword evidence="3" id="KW-1185">Reference proteome</keyword>
<dbReference type="Proteomes" id="UP000050525">
    <property type="component" value="Unassembled WGS sequence"/>
</dbReference>
<evidence type="ECO:0000313" key="3">
    <source>
        <dbReference type="Proteomes" id="UP000050525"/>
    </source>
</evidence>
<gene>
    <name evidence="2" type="primary">BIK</name>
    <name evidence="2" type="ORF">Y1Q_0023058</name>
</gene>
<accession>A0A151P8V5</accession>
<sequence>MFNYRMQLFDSKVEISPVPCQLGSEVVWGRGGGSPHRRASRLSLRFRACCPGRFQLSSLPPPPLLRGEEAGSFQPAGRALRSDPSDAASKMSQARRIPRQFVFSSYQNGAGVPNEESYNSLLTIPDTTEQMEFNISSATQIGHQLAVIGDEFNQAYNRKLEDTLFNLAKGTAISIFKGIKMFFGNLLNYRLTKRIIGCGSWISTLPFKCLCQKLMLGALVVVLFWWTINHALQN</sequence>